<evidence type="ECO:0000256" key="3">
    <source>
        <dbReference type="ARBA" id="ARBA00023015"/>
    </source>
</evidence>
<accession>A0A1Y2LUQ0</accession>
<evidence type="ECO:0000313" key="9">
    <source>
        <dbReference type="Proteomes" id="UP000193240"/>
    </source>
</evidence>
<dbReference type="InterPro" id="IPR001138">
    <property type="entry name" value="Zn2Cys6_DnaBD"/>
</dbReference>
<feature type="compositionally biased region" description="Basic and acidic residues" evidence="6">
    <location>
        <begin position="34"/>
        <end position="43"/>
    </location>
</feature>
<feature type="domain" description="Zn(2)-C6 fungal-type" evidence="7">
    <location>
        <begin position="263"/>
        <end position="291"/>
    </location>
</feature>
<feature type="compositionally biased region" description="Polar residues" evidence="6">
    <location>
        <begin position="125"/>
        <end position="163"/>
    </location>
</feature>
<sequence length="894" mass="99370">MLANMSHPSSIASHGGPPASYKPYVTPPGRLSRTHIEHQRSTESIEIQASSQRLPSLRTLLEPELLEKPSDYSLRHIAPLDPSPQHGSTSPSLKRRHDFDGHRQSQYESNIPALQTSYAHRPSLPNVQPEHQSKTPSTPGSALSTGSMDHQRHGSSQSLHINTPGSTFRQLSIASEPMASQSSRTVYDEAEDPSRPVRRRVDALSRAPIRASRCIAQREMPGEGLCYIYEDGTYCRAVIDGEPVNPSWGITKAGKPRKRLAQACLTCREKKIKCEPGYPKCSQCAKSQRVCRGGMNQPSSSSTCNGSAESLPLGPAAATFRSFPSGSLSPSVSSETVDRSTDLRENLRAADARHNGLSLNPQDHLPPPPIIGARDMHIRSDQGGPVNIQEHHESSSAGLYQDHLALQWEQDPGELDPRVTSHILEMYFRHAGRATYGMFPRKAFMSWAQSGGRKSQDDRMVLYSVLAMGSLFSPDTEHRALGKRFAAVATYAAEKRFGKFSLQLCQSRLLLALYHFAQGKAQPAWDFCGGGLRVLSALNLNTEDGIKVLADEAHESGYGFNRRTFEECCRRTFWSGFLMDRYNGFFGGTLFVVSIDDAFVRLPCVEASYESGTPGETPFFDYELLNRFAPRTQSLGHMAYLCLISALWGDVLAFTGRAVRRSDTGYEQHYEAFYTKTYERLEGWHAMLPLHLRYSQQNLENSIAEGNVGTFMSLHALYYAAAIRLNRQIRVGAMPIEKISRNIEHAFHNAASFLSMMHDLSVINRQRRNDSAEHFFSTPFPGYALMLSIDVLSSAGTFASLPRLINAVSNTMSCIDELATFWASARSQQKAVSNRLRQLTDMAMEHRQGANHGFSGRFWKIGDSLDVAFGQNDAVYKANEQELFKAIGQLPHLP</sequence>
<dbReference type="STRING" id="105696.A0A1Y2LUQ0"/>
<dbReference type="InterPro" id="IPR007219">
    <property type="entry name" value="XnlR_reg_dom"/>
</dbReference>
<dbReference type="InParanoid" id="A0A1Y2LUQ0"/>
<dbReference type="Pfam" id="PF00172">
    <property type="entry name" value="Zn_clus"/>
    <property type="match status" value="1"/>
</dbReference>
<keyword evidence="5" id="KW-0539">Nucleus</keyword>
<dbReference type="InterPro" id="IPR036864">
    <property type="entry name" value="Zn2-C6_fun-type_DNA-bd_sf"/>
</dbReference>
<evidence type="ECO:0000256" key="1">
    <source>
        <dbReference type="ARBA" id="ARBA00004123"/>
    </source>
</evidence>
<dbReference type="CDD" id="cd00067">
    <property type="entry name" value="GAL4"/>
    <property type="match status" value="1"/>
</dbReference>
<dbReference type="PROSITE" id="PS50048">
    <property type="entry name" value="ZN2_CY6_FUNGAL_2"/>
    <property type="match status" value="1"/>
</dbReference>
<keyword evidence="2" id="KW-0479">Metal-binding</keyword>
<dbReference type="EMBL" id="KZ107850">
    <property type="protein sequence ID" value="OSS46937.1"/>
    <property type="molecule type" value="Genomic_DNA"/>
</dbReference>
<evidence type="ECO:0000256" key="5">
    <source>
        <dbReference type="ARBA" id="ARBA00023242"/>
    </source>
</evidence>
<keyword evidence="4" id="KW-0804">Transcription</keyword>
<proteinExistence type="predicted"/>
<dbReference type="GO" id="GO:0003677">
    <property type="term" value="F:DNA binding"/>
    <property type="evidence" value="ECO:0007669"/>
    <property type="project" value="InterPro"/>
</dbReference>
<name>A0A1Y2LUQ0_EPING</name>
<comment type="subcellular location">
    <subcellularLocation>
        <location evidence="1">Nucleus</location>
    </subcellularLocation>
</comment>
<dbReference type="GO" id="GO:0006351">
    <property type="term" value="P:DNA-templated transcription"/>
    <property type="evidence" value="ECO:0007669"/>
    <property type="project" value="InterPro"/>
</dbReference>
<feature type="compositionally biased region" description="Polar residues" evidence="6">
    <location>
        <begin position="44"/>
        <end position="54"/>
    </location>
</feature>
<feature type="region of interest" description="Disordered" evidence="6">
    <location>
        <begin position="1"/>
        <end position="55"/>
    </location>
</feature>
<evidence type="ECO:0000256" key="6">
    <source>
        <dbReference type="SAM" id="MobiDB-lite"/>
    </source>
</evidence>
<dbReference type="OMA" id="MLLYSMM"/>
<feature type="region of interest" description="Disordered" evidence="6">
    <location>
        <begin position="75"/>
        <end position="105"/>
    </location>
</feature>
<evidence type="ECO:0000256" key="4">
    <source>
        <dbReference type="ARBA" id="ARBA00023163"/>
    </source>
</evidence>
<feature type="region of interest" description="Disordered" evidence="6">
    <location>
        <begin position="121"/>
        <end position="163"/>
    </location>
</feature>
<reference evidence="8 9" key="1">
    <citation type="journal article" date="2017" name="Genome Announc.">
        <title>Genome sequence of the saprophytic ascomycete Epicoccum nigrum ICMP 19927 strain isolated from New Zealand.</title>
        <authorList>
            <person name="Fokin M."/>
            <person name="Fleetwood D."/>
            <person name="Weir B.S."/>
            <person name="Villas-Boas S.G."/>
        </authorList>
    </citation>
    <scope>NUCLEOTIDE SEQUENCE [LARGE SCALE GENOMIC DNA]</scope>
    <source>
        <strain evidence="8 9">ICMP 19927</strain>
    </source>
</reference>
<keyword evidence="3" id="KW-0805">Transcription regulation</keyword>
<dbReference type="Pfam" id="PF04082">
    <property type="entry name" value="Fungal_trans"/>
    <property type="match status" value="1"/>
</dbReference>
<gene>
    <name evidence="8" type="ORF">B5807_08792</name>
</gene>
<dbReference type="GO" id="GO:0008270">
    <property type="term" value="F:zinc ion binding"/>
    <property type="evidence" value="ECO:0007669"/>
    <property type="project" value="InterPro"/>
</dbReference>
<dbReference type="CDD" id="cd12148">
    <property type="entry name" value="fungal_TF_MHR"/>
    <property type="match status" value="1"/>
</dbReference>
<keyword evidence="9" id="KW-1185">Reference proteome</keyword>
<evidence type="ECO:0000313" key="8">
    <source>
        <dbReference type="EMBL" id="OSS46937.1"/>
    </source>
</evidence>
<dbReference type="GO" id="GO:0005634">
    <property type="term" value="C:nucleus"/>
    <property type="evidence" value="ECO:0007669"/>
    <property type="project" value="UniProtKB-SubCell"/>
</dbReference>
<dbReference type="PANTHER" id="PTHR47338:SF11">
    <property type="entry name" value="ZN(II)2CYS6 TRANSCRIPTION FACTOR (EUROFUNG)"/>
    <property type="match status" value="1"/>
</dbReference>
<evidence type="ECO:0000259" key="7">
    <source>
        <dbReference type="PROSITE" id="PS50048"/>
    </source>
</evidence>
<dbReference type="Proteomes" id="UP000193240">
    <property type="component" value="Unassembled WGS sequence"/>
</dbReference>
<dbReference type="InterPro" id="IPR050815">
    <property type="entry name" value="TF_fung"/>
</dbReference>
<dbReference type="PANTHER" id="PTHR47338">
    <property type="entry name" value="ZN(II)2CYS6 TRANSCRIPTION FACTOR (EUROFUNG)-RELATED"/>
    <property type="match status" value="1"/>
</dbReference>
<protein>
    <recommendedName>
        <fullName evidence="7">Zn(2)-C6 fungal-type domain-containing protein</fullName>
    </recommendedName>
</protein>
<dbReference type="GO" id="GO:0000981">
    <property type="term" value="F:DNA-binding transcription factor activity, RNA polymerase II-specific"/>
    <property type="evidence" value="ECO:0007669"/>
    <property type="project" value="InterPro"/>
</dbReference>
<dbReference type="PROSITE" id="PS00463">
    <property type="entry name" value="ZN2_CY6_FUNGAL_1"/>
    <property type="match status" value="1"/>
</dbReference>
<dbReference type="Gene3D" id="4.10.240.10">
    <property type="entry name" value="Zn(2)-C6 fungal-type DNA-binding domain"/>
    <property type="match status" value="1"/>
</dbReference>
<dbReference type="SMART" id="SM00066">
    <property type="entry name" value="GAL4"/>
    <property type="match status" value="1"/>
</dbReference>
<dbReference type="SUPFAM" id="SSF57701">
    <property type="entry name" value="Zn2/Cys6 DNA-binding domain"/>
    <property type="match status" value="1"/>
</dbReference>
<feature type="compositionally biased region" description="Polar residues" evidence="6">
    <location>
        <begin position="1"/>
        <end position="12"/>
    </location>
</feature>
<dbReference type="AlphaFoldDB" id="A0A1Y2LUQ0"/>
<evidence type="ECO:0000256" key="2">
    <source>
        <dbReference type="ARBA" id="ARBA00022723"/>
    </source>
</evidence>
<organism evidence="8 9">
    <name type="scientific">Epicoccum nigrum</name>
    <name type="common">Soil fungus</name>
    <name type="synonym">Epicoccum purpurascens</name>
    <dbReference type="NCBI Taxonomy" id="105696"/>
    <lineage>
        <taxon>Eukaryota</taxon>
        <taxon>Fungi</taxon>
        <taxon>Dikarya</taxon>
        <taxon>Ascomycota</taxon>
        <taxon>Pezizomycotina</taxon>
        <taxon>Dothideomycetes</taxon>
        <taxon>Pleosporomycetidae</taxon>
        <taxon>Pleosporales</taxon>
        <taxon>Pleosporineae</taxon>
        <taxon>Didymellaceae</taxon>
        <taxon>Epicoccum</taxon>
    </lineage>
</organism>